<dbReference type="PANTHER" id="PTHR48466:SF2">
    <property type="entry name" value="OS10G0509000 PROTEIN"/>
    <property type="match status" value="1"/>
</dbReference>
<comment type="subunit">
    <text evidence="7">Homodimer. Binds to stalled ribosomes, contacting rRNA.</text>
</comment>
<organism evidence="10 11">
    <name type="scientific">Roseisolibacter agri</name>
    <dbReference type="NCBI Taxonomy" id="2014610"/>
    <lineage>
        <taxon>Bacteria</taxon>
        <taxon>Pseudomonadati</taxon>
        <taxon>Gemmatimonadota</taxon>
        <taxon>Gemmatimonadia</taxon>
        <taxon>Gemmatimonadales</taxon>
        <taxon>Gemmatimonadaceae</taxon>
        <taxon>Roseisolibacter</taxon>
    </lineage>
</organism>
<dbReference type="Gene3D" id="3.40.50.300">
    <property type="entry name" value="P-loop containing nucleotide triphosphate hydrolases"/>
    <property type="match status" value="1"/>
</dbReference>
<dbReference type="Pfam" id="PF20297">
    <property type="entry name" value="MSSS"/>
    <property type="match status" value="1"/>
</dbReference>
<dbReference type="GO" id="GO:0005524">
    <property type="term" value="F:ATP binding"/>
    <property type="evidence" value="ECO:0007669"/>
    <property type="project" value="UniProtKB-UniRule"/>
</dbReference>
<dbReference type="InterPro" id="IPR002625">
    <property type="entry name" value="Smr_dom"/>
</dbReference>
<sequence>MNQHALNVLEFPRVLAVVADRATSMLGARRLRATLPTTDLAWLASEHRRVAAMRALVASEGGWSPEPVPDLTEPLARLRVFGTVWSAPELLAGGTLLRSSRRTREALSDPKRPPVVSAVLAVLTDRLISHSKLEQQVERTIAEDGTVRDDASPKLRSIRRDLRGAQGQLVALLERIMGKLEPHHQVADASVTVRNGRYVIPVRAGGRAVVGGIVHDASSTGATVFVEPPAAIEFGNRIRELEAAEHEEVQRILTELTDELRPLREPMIDSTDALVALDTLYARARWAAEFGCSPCDMVPAGEGFAIRDGRHPLLLAQGVPVVPFDLAMDTNEHTLLVSGPNTGGKTVLLKAVALLSLLVQSGIPAPVGEESRVPVYDDVFADVGDEQSIQASLSTFSAHLKNLTEIVGLATHASLVLIDELGSGTDPVEGAALGGAILEELTSRGTTTVATTHLGALKELATEVRGVVNASLQFDAVALAPTYRLIKGVPGRSYGLSIAQRLNMPVHIVERAVERIPKGERDVDALLAELEKRETELADREKLADELIESGKARAQRLADREKAVRERERTAEKQARQEARKYLLDARKEIDRTLRELKQGAADAVEEQAKDARRKVEELAARQGEHLDRLQREERNVAVRQAHQSKPGGPGAPREEIAAGDTVEVGTLGGKLGKVVERRGRDAVVTVGVMKLTVPVKTLVRSKQQMPKAEVFVPAMLDAADVYHSGEVDLRGLRVDEVDGFLLSSIDQAVRADRREIRIIHGKGTGAVRERVVELLRKETRAKSFRMGLWNEGGAGVTVVELE</sequence>
<dbReference type="SUPFAM" id="SSF48334">
    <property type="entry name" value="DNA repair protein MutS, domain III"/>
    <property type="match status" value="1"/>
</dbReference>
<evidence type="ECO:0000256" key="6">
    <source>
        <dbReference type="ARBA" id="ARBA00023125"/>
    </source>
</evidence>
<dbReference type="InterPro" id="IPR000432">
    <property type="entry name" value="DNA_mismatch_repair_MutS_C"/>
</dbReference>
<proteinExistence type="inferred from homology"/>
<keyword evidence="3 7" id="KW-0378">Hydrolase</keyword>
<keyword evidence="7" id="KW-0540">Nuclease</keyword>
<dbReference type="InterPro" id="IPR046893">
    <property type="entry name" value="MSSS"/>
</dbReference>
<feature type="coiled-coil region" evidence="8">
    <location>
        <begin position="577"/>
        <end position="637"/>
    </location>
</feature>
<dbReference type="InterPro" id="IPR007696">
    <property type="entry name" value="DNA_mismatch_repair_MutS_core"/>
</dbReference>
<keyword evidence="6 7" id="KW-0238">DNA-binding</keyword>
<dbReference type="GO" id="GO:0140664">
    <property type="term" value="F:ATP-dependent DNA damage sensor activity"/>
    <property type="evidence" value="ECO:0007669"/>
    <property type="project" value="InterPro"/>
</dbReference>
<keyword evidence="7 10" id="KW-0255">Endonuclease</keyword>
<dbReference type="NCBIfam" id="TIGR01069">
    <property type="entry name" value="mutS2"/>
    <property type="match status" value="1"/>
</dbReference>
<dbReference type="Pfam" id="PF00488">
    <property type="entry name" value="MutS_V"/>
    <property type="match status" value="1"/>
</dbReference>
<evidence type="ECO:0000256" key="3">
    <source>
        <dbReference type="ARBA" id="ARBA00022801"/>
    </source>
</evidence>
<keyword evidence="1 7" id="KW-0699">rRNA-binding</keyword>
<dbReference type="InterPro" id="IPR036187">
    <property type="entry name" value="DNA_mismatch_repair_MutS_sf"/>
</dbReference>
<dbReference type="EC" id="3.1.-.-" evidence="7"/>
<dbReference type="FunFam" id="3.40.50.300:FF:000830">
    <property type="entry name" value="Endonuclease MutS2"/>
    <property type="match status" value="1"/>
</dbReference>
<evidence type="ECO:0000256" key="5">
    <source>
        <dbReference type="ARBA" id="ARBA00022884"/>
    </source>
</evidence>
<evidence type="ECO:0000256" key="4">
    <source>
        <dbReference type="ARBA" id="ARBA00022840"/>
    </source>
</evidence>
<dbReference type="HAMAP" id="MF_00092">
    <property type="entry name" value="MutS2"/>
    <property type="match status" value="1"/>
</dbReference>
<feature type="domain" description="Smr" evidence="9">
    <location>
        <begin position="729"/>
        <end position="804"/>
    </location>
</feature>
<evidence type="ECO:0000256" key="7">
    <source>
        <dbReference type="HAMAP-Rule" id="MF_00092"/>
    </source>
</evidence>
<comment type="similarity">
    <text evidence="7">Belongs to the DNA mismatch repair MutS family. MutS2 subfamily.</text>
</comment>
<evidence type="ECO:0000256" key="1">
    <source>
        <dbReference type="ARBA" id="ARBA00022730"/>
    </source>
</evidence>
<dbReference type="Pfam" id="PF01713">
    <property type="entry name" value="Smr"/>
    <property type="match status" value="1"/>
</dbReference>
<dbReference type="RefSeq" id="WP_284351882.1">
    <property type="nucleotide sequence ID" value="NZ_BRXS01000006.1"/>
</dbReference>
<dbReference type="EMBL" id="BRXS01000006">
    <property type="protein sequence ID" value="GLC27443.1"/>
    <property type="molecule type" value="Genomic_DNA"/>
</dbReference>
<dbReference type="Gene3D" id="3.30.1370.110">
    <property type="match status" value="1"/>
</dbReference>
<name>A0AA37QKF5_9BACT</name>
<dbReference type="InterPro" id="IPR036063">
    <property type="entry name" value="Smr_dom_sf"/>
</dbReference>
<dbReference type="GO" id="GO:0045910">
    <property type="term" value="P:negative regulation of DNA recombination"/>
    <property type="evidence" value="ECO:0007669"/>
    <property type="project" value="InterPro"/>
</dbReference>
<keyword evidence="11" id="KW-1185">Reference proteome</keyword>
<dbReference type="PROSITE" id="PS50828">
    <property type="entry name" value="SMR"/>
    <property type="match status" value="1"/>
</dbReference>
<keyword evidence="4 7" id="KW-0067">ATP-binding</keyword>
<reference evidence="10" key="1">
    <citation type="submission" date="2022-08" db="EMBL/GenBank/DDBJ databases">
        <title>Draft genome sequencing of Roseisolibacter agri AW1220.</title>
        <authorList>
            <person name="Tobiishi Y."/>
            <person name="Tonouchi A."/>
        </authorList>
    </citation>
    <scope>NUCLEOTIDE SEQUENCE</scope>
    <source>
        <strain evidence="10">AW1220</strain>
    </source>
</reference>
<dbReference type="GO" id="GO:0019843">
    <property type="term" value="F:rRNA binding"/>
    <property type="evidence" value="ECO:0007669"/>
    <property type="project" value="UniProtKB-UniRule"/>
</dbReference>
<dbReference type="InterPro" id="IPR045076">
    <property type="entry name" value="MutS"/>
</dbReference>
<feature type="binding site" evidence="7">
    <location>
        <begin position="339"/>
        <end position="346"/>
    </location>
    <ligand>
        <name>ATP</name>
        <dbReference type="ChEBI" id="CHEBI:30616"/>
    </ligand>
</feature>
<dbReference type="SMART" id="SM00533">
    <property type="entry name" value="MUTSd"/>
    <property type="match status" value="1"/>
</dbReference>
<dbReference type="AlphaFoldDB" id="A0AA37QKF5"/>
<comment type="caution">
    <text evidence="10">The sequence shown here is derived from an EMBL/GenBank/DDBJ whole genome shotgun (WGS) entry which is preliminary data.</text>
</comment>
<dbReference type="GO" id="GO:0043023">
    <property type="term" value="F:ribosomal large subunit binding"/>
    <property type="evidence" value="ECO:0007669"/>
    <property type="project" value="UniProtKB-UniRule"/>
</dbReference>
<evidence type="ECO:0000259" key="9">
    <source>
        <dbReference type="PROSITE" id="PS50828"/>
    </source>
</evidence>
<dbReference type="GO" id="GO:0072344">
    <property type="term" value="P:rescue of stalled ribosome"/>
    <property type="evidence" value="ECO:0007669"/>
    <property type="project" value="UniProtKB-UniRule"/>
</dbReference>
<dbReference type="Proteomes" id="UP001161325">
    <property type="component" value="Unassembled WGS sequence"/>
</dbReference>
<keyword evidence="8" id="KW-0175">Coiled coil</keyword>
<evidence type="ECO:0000313" key="10">
    <source>
        <dbReference type="EMBL" id="GLC27443.1"/>
    </source>
</evidence>
<comment type="function">
    <text evidence="7">Acts as a ribosome collision sensor, splitting the ribosome into its 2 subunits. Detects stalled/collided 70S ribosomes which it binds and splits by an ATP-hydrolysis driven conformational change. Acts upstream of the ribosome quality control system (RQC), a ribosome-associated complex that mediates the extraction of incompletely synthesized nascent chains from stalled ribosomes and their subsequent degradation. Probably generates substrates for RQC.</text>
</comment>
<keyword evidence="2 7" id="KW-0547">Nucleotide-binding</keyword>
<dbReference type="EC" id="3.6.4.-" evidence="7"/>
<keyword evidence="5 7" id="KW-0694">RNA-binding</keyword>
<evidence type="ECO:0000256" key="8">
    <source>
        <dbReference type="SAM" id="Coils"/>
    </source>
</evidence>
<dbReference type="GO" id="GO:0016887">
    <property type="term" value="F:ATP hydrolysis activity"/>
    <property type="evidence" value="ECO:0007669"/>
    <property type="project" value="InterPro"/>
</dbReference>
<gene>
    <name evidence="7 10" type="primary">mutS2</name>
    <name evidence="7" type="synonym">rqcU</name>
    <name evidence="10" type="ORF">rosag_39560</name>
</gene>
<dbReference type="GO" id="GO:0004519">
    <property type="term" value="F:endonuclease activity"/>
    <property type="evidence" value="ECO:0007669"/>
    <property type="project" value="UniProtKB-UniRule"/>
</dbReference>
<dbReference type="SUPFAM" id="SSF52540">
    <property type="entry name" value="P-loop containing nucleoside triphosphate hydrolases"/>
    <property type="match status" value="1"/>
</dbReference>
<dbReference type="GO" id="GO:0006298">
    <property type="term" value="P:mismatch repair"/>
    <property type="evidence" value="ECO:0007669"/>
    <property type="project" value="InterPro"/>
</dbReference>
<dbReference type="GO" id="GO:0030983">
    <property type="term" value="F:mismatched DNA binding"/>
    <property type="evidence" value="ECO:0007669"/>
    <property type="project" value="InterPro"/>
</dbReference>
<dbReference type="InterPro" id="IPR005747">
    <property type="entry name" value="MutS2"/>
</dbReference>
<comment type="function">
    <text evidence="7">Endonuclease that is involved in the suppression of homologous recombination and thus may have a key role in the control of bacterial genetic diversity.</text>
</comment>
<evidence type="ECO:0000313" key="11">
    <source>
        <dbReference type="Proteomes" id="UP001161325"/>
    </source>
</evidence>
<dbReference type="InterPro" id="IPR027417">
    <property type="entry name" value="P-loop_NTPase"/>
</dbReference>
<dbReference type="PROSITE" id="PS00486">
    <property type="entry name" value="DNA_MISMATCH_REPAIR_2"/>
    <property type="match status" value="1"/>
</dbReference>
<dbReference type="SMART" id="SM00534">
    <property type="entry name" value="MUTSac"/>
    <property type="match status" value="1"/>
</dbReference>
<accession>A0AA37QKF5</accession>
<dbReference type="PANTHER" id="PTHR48466">
    <property type="entry name" value="OS10G0509000 PROTEIN-RELATED"/>
    <property type="match status" value="1"/>
</dbReference>
<protein>
    <recommendedName>
        <fullName evidence="7">Endonuclease MutS2</fullName>
        <ecNumber evidence="7">3.1.-.-</ecNumber>
    </recommendedName>
    <alternativeName>
        <fullName evidence="7">Ribosome-associated protein quality control-upstream factor</fullName>
        <shortName evidence="7">RQC-upstream factor</shortName>
        <shortName evidence="7">RqcU</shortName>
        <ecNumber evidence="7">3.6.4.-</ecNumber>
    </alternativeName>
</protein>
<dbReference type="SMART" id="SM00463">
    <property type="entry name" value="SMR"/>
    <property type="match status" value="1"/>
</dbReference>
<dbReference type="SUPFAM" id="SSF160443">
    <property type="entry name" value="SMR domain-like"/>
    <property type="match status" value="1"/>
</dbReference>
<evidence type="ECO:0000256" key="2">
    <source>
        <dbReference type="ARBA" id="ARBA00022741"/>
    </source>
</evidence>
<dbReference type="PIRSF" id="PIRSF005814">
    <property type="entry name" value="MutS_YshD"/>
    <property type="match status" value="1"/>
</dbReference>